<proteinExistence type="predicted"/>
<dbReference type="RefSeq" id="WP_326023599.1">
    <property type="nucleotide sequence ID" value="NZ_JAOZYC010000201.1"/>
</dbReference>
<accession>A0ABU6FIH3</accession>
<dbReference type="Proteomes" id="UP001354931">
    <property type="component" value="Unassembled WGS sequence"/>
</dbReference>
<gene>
    <name evidence="2" type="ORF">OKJ99_40870</name>
</gene>
<evidence type="ECO:0000313" key="2">
    <source>
        <dbReference type="EMBL" id="MEB8343850.1"/>
    </source>
</evidence>
<sequence length="45" mass="5097">MPKDPYALLRALMRAEAARGERASTEKTTPPTSRDRRTPGKKNNR</sequence>
<reference evidence="2 3" key="1">
    <citation type="submission" date="2022-10" db="EMBL/GenBank/DDBJ databases">
        <authorList>
            <person name="Xie J."/>
            <person name="Shen N."/>
        </authorList>
    </citation>
    <scope>NUCLEOTIDE SEQUENCE [LARGE SCALE GENOMIC DNA]</scope>
    <source>
        <strain evidence="2 3">YIM65594</strain>
    </source>
</reference>
<protein>
    <submittedName>
        <fullName evidence="2">Uncharacterized protein</fullName>
    </submittedName>
</protein>
<organism evidence="2 3">
    <name type="scientific">Streptomyces endophyticus</name>
    <dbReference type="NCBI Taxonomy" id="714166"/>
    <lineage>
        <taxon>Bacteria</taxon>
        <taxon>Bacillati</taxon>
        <taxon>Actinomycetota</taxon>
        <taxon>Actinomycetes</taxon>
        <taxon>Kitasatosporales</taxon>
        <taxon>Streptomycetaceae</taxon>
        <taxon>Streptomyces</taxon>
    </lineage>
</organism>
<name>A0ABU6FIH3_9ACTN</name>
<feature type="compositionally biased region" description="Basic and acidic residues" evidence="1">
    <location>
        <begin position="16"/>
        <end position="25"/>
    </location>
</feature>
<evidence type="ECO:0000313" key="3">
    <source>
        <dbReference type="Proteomes" id="UP001354931"/>
    </source>
</evidence>
<comment type="caution">
    <text evidence="2">The sequence shown here is derived from an EMBL/GenBank/DDBJ whole genome shotgun (WGS) entry which is preliminary data.</text>
</comment>
<evidence type="ECO:0000256" key="1">
    <source>
        <dbReference type="SAM" id="MobiDB-lite"/>
    </source>
</evidence>
<feature type="region of interest" description="Disordered" evidence="1">
    <location>
        <begin position="16"/>
        <end position="45"/>
    </location>
</feature>
<keyword evidence="3" id="KW-1185">Reference proteome</keyword>
<dbReference type="EMBL" id="JAOZYC010000201">
    <property type="protein sequence ID" value="MEB8343850.1"/>
    <property type="molecule type" value="Genomic_DNA"/>
</dbReference>